<feature type="region of interest" description="Disordered" evidence="1">
    <location>
        <begin position="83"/>
        <end position="106"/>
    </location>
</feature>
<feature type="signal peptide" evidence="2">
    <location>
        <begin position="1"/>
        <end position="19"/>
    </location>
</feature>
<proteinExistence type="predicted"/>
<sequence>MRGVAVLVFVASSAVLSSGFSFPSFGLDSFKLDQLPGLGDFFSKKENDTDVDVDAVDPKKFGVHLLTFDGLFKGFDLKDKEKSEAKKTKGKNERKGNETETEPEEPIIFDSVEEAIEAKFVNLNLAMLRVMAGAITCVSSVPLPSSGSFPGGVTIVPESGDDEATILARCKASSPPFTSAEAGDGFDKCFIDWASNALLVSAFELSANGQALILTGVGTISEIFCDVPEPTLEESIQNVFSPENGLELLIEDGNVICPNGTFGFFDFEPPSGDDAATVLARCQTADGGSAFEEVETGSGRDRCIIVDWDSASFPVSGFELGPSFNLILKPDVGNVTLILCDNQFP</sequence>
<feature type="chain" id="PRO_5005189642" evidence="2">
    <location>
        <begin position="20"/>
        <end position="345"/>
    </location>
</feature>
<dbReference type="VEuPathDB" id="CryptoDB:Cvel_18321"/>
<accession>A0A0G4FR51</accession>
<name>A0A0G4FR51_9ALVE</name>
<feature type="compositionally biased region" description="Basic and acidic residues" evidence="1">
    <location>
        <begin position="83"/>
        <end position="98"/>
    </location>
</feature>
<evidence type="ECO:0000256" key="1">
    <source>
        <dbReference type="SAM" id="MobiDB-lite"/>
    </source>
</evidence>
<reference evidence="3" key="1">
    <citation type="submission" date="2014-11" db="EMBL/GenBank/DDBJ databases">
        <authorList>
            <person name="Otto D Thomas"/>
            <person name="Naeem Raeece"/>
        </authorList>
    </citation>
    <scope>NUCLEOTIDE SEQUENCE</scope>
</reference>
<dbReference type="EMBL" id="CDMZ01000565">
    <property type="protein sequence ID" value="CEM16946.1"/>
    <property type="molecule type" value="Genomic_DNA"/>
</dbReference>
<evidence type="ECO:0000313" key="3">
    <source>
        <dbReference type="EMBL" id="CEM16946.1"/>
    </source>
</evidence>
<gene>
    <name evidence="3" type="ORF">Cvel_18321</name>
</gene>
<organism evidence="3">
    <name type="scientific">Chromera velia CCMP2878</name>
    <dbReference type="NCBI Taxonomy" id="1169474"/>
    <lineage>
        <taxon>Eukaryota</taxon>
        <taxon>Sar</taxon>
        <taxon>Alveolata</taxon>
        <taxon>Colpodellida</taxon>
        <taxon>Chromeraceae</taxon>
        <taxon>Chromera</taxon>
    </lineage>
</organism>
<dbReference type="AlphaFoldDB" id="A0A0G4FR51"/>
<keyword evidence="2" id="KW-0732">Signal</keyword>
<protein>
    <submittedName>
        <fullName evidence="3">Uncharacterized protein</fullName>
    </submittedName>
</protein>
<evidence type="ECO:0000256" key="2">
    <source>
        <dbReference type="SAM" id="SignalP"/>
    </source>
</evidence>